<accession>X1CDM5</accession>
<proteinExistence type="predicted"/>
<gene>
    <name evidence="1" type="ORF">S01H4_62283</name>
</gene>
<protein>
    <submittedName>
        <fullName evidence="1">Uncharacterized protein</fullName>
    </submittedName>
</protein>
<sequence length="31" mass="3747">VEIQEEEIDLREYINVLLKRKGIIILIFYLA</sequence>
<feature type="non-terminal residue" evidence="1">
    <location>
        <position position="1"/>
    </location>
</feature>
<organism evidence="1">
    <name type="scientific">marine sediment metagenome</name>
    <dbReference type="NCBI Taxonomy" id="412755"/>
    <lineage>
        <taxon>unclassified sequences</taxon>
        <taxon>metagenomes</taxon>
        <taxon>ecological metagenomes</taxon>
    </lineage>
</organism>
<name>X1CDM5_9ZZZZ</name>
<dbReference type="EMBL" id="BART01037132">
    <property type="protein sequence ID" value="GAH05722.1"/>
    <property type="molecule type" value="Genomic_DNA"/>
</dbReference>
<reference evidence="1" key="1">
    <citation type="journal article" date="2014" name="Front. Microbiol.">
        <title>High frequency of phylogenetically diverse reductive dehalogenase-homologous genes in deep subseafloor sedimentary metagenomes.</title>
        <authorList>
            <person name="Kawai M."/>
            <person name="Futagami T."/>
            <person name="Toyoda A."/>
            <person name="Takaki Y."/>
            <person name="Nishi S."/>
            <person name="Hori S."/>
            <person name="Arai W."/>
            <person name="Tsubouchi T."/>
            <person name="Morono Y."/>
            <person name="Uchiyama I."/>
            <person name="Ito T."/>
            <person name="Fujiyama A."/>
            <person name="Inagaki F."/>
            <person name="Takami H."/>
        </authorList>
    </citation>
    <scope>NUCLEOTIDE SEQUENCE</scope>
    <source>
        <strain evidence="1">Expedition CK06-06</strain>
    </source>
</reference>
<evidence type="ECO:0000313" key="1">
    <source>
        <dbReference type="EMBL" id="GAH05722.1"/>
    </source>
</evidence>
<comment type="caution">
    <text evidence="1">The sequence shown here is derived from an EMBL/GenBank/DDBJ whole genome shotgun (WGS) entry which is preliminary data.</text>
</comment>
<dbReference type="AlphaFoldDB" id="X1CDM5"/>